<organism evidence="2 3">
    <name type="scientific">Balaenoptera physalus</name>
    <name type="common">Fin whale</name>
    <name type="synonym">Balaena physalus</name>
    <dbReference type="NCBI Taxonomy" id="9770"/>
    <lineage>
        <taxon>Eukaryota</taxon>
        <taxon>Metazoa</taxon>
        <taxon>Chordata</taxon>
        <taxon>Craniata</taxon>
        <taxon>Vertebrata</taxon>
        <taxon>Euteleostomi</taxon>
        <taxon>Mammalia</taxon>
        <taxon>Eutheria</taxon>
        <taxon>Laurasiatheria</taxon>
        <taxon>Artiodactyla</taxon>
        <taxon>Whippomorpha</taxon>
        <taxon>Cetacea</taxon>
        <taxon>Mysticeti</taxon>
        <taxon>Balaenopteridae</taxon>
        <taxon>Balaenoptera</taxon>
    </lineage>
</organism>
<evidence type="ECO:0000313" key="2">
    <source>
        <dbReference type="EMBL" id="KAB0397444.1"/>
    </source>
</evidence>
<keyword evidence="3" id="KW-1185">Reference proteome</keyword>
<evidence type="ECO:0000313" key="3">
    <source>
        <dbReference type="Proteomes" id="UP000437017"/>
    </source>
</evidence>
<proteinExistence type="predicted"/>
<dbReference type="PANTHER" id="PTHR40657:SF1">
    <property type="entry name" value="RIKEN CDNA 2310039H08 GENE"/>
    <property type="match status" value="1"/>
</dbReference>
<dbReference type="Proteomes" id="UP000437017">
    <property type="component" value="Unassembled WGS sequence"/>
</dbReference>
<gene>
    <name evidence="2" type="ORF">E2I00_000859</name>
</gene>
<name>A0A643CBF0_BALPH</name>
<dbReference type="InterPro" id="IPR039995">
    <property type="entry name" value="PEX39"/>
</dbReference>
<feature type="region of interest" description="Disordered" evidence="1">
    <location>
        <begin position="70"/>
        <end position="111"/>
    </location>
</feature>
<reference evidence="2 3" key="1">
    <citation type="journal article" date="2019" name="PLoS ONE">
        <title>Genomic analyses reveal an absence of contemporary introgressive admixture between fin whales and blue whales, despite known hybrids.</title>
        <authorList>
            <person name="Westbury M.V."/>
            <person name="Petersen B."/>
            <person name="Lorenzen E.D."/>
        </authorList>
    </citation>
    <scope>NUCLEOTIDE SEQUENCE [LARGE SCALE GENOMIC DNA]</scope>
    <source>
        <strain evidence="2">FinWhale-01</strain>
    </source>
</reference>
<dbReference type="EMBL" id="SGJD01001974">
    <property type="protein sequence ID" value="KAB0397444.1"/>
    <property type="molecule type" value="Genomic_DNA"/>
</dbReference>
<dbReference type="PANTHER" id="PTHR40657">
    <property type="entry name" value="HYPOTHETICAL PROTEIN LOC681367"/>
    <property type="match status" value="1"/>
</dbReference>
<feature type="region of interest" description="Disordered" evidence="1">
    <location>
        <begin position="1"/>
        <end position="56"/>
    </location>
</feature>
<evidence type="ECO:0000256" key="1">
    <source>
        <dbReference type="SAM" id="MobiDB-lite"/>
    </source>
</evidence>
<feature type="non-terminal residue" evidence="2">
    <location>
        <position position="1"/>
    </location>
</feature>
<dbReference type="AlphaFoldDB" id="A0A643CBF0"/>
<protein>
    <submittedName>
        <fullName evidence="2">Uncharacterized protein</fullName>
    </submittedName>
</protein>
<comment type="caution">
    <text evidence="2">The sequence shown here is derived from an EMBL/GenBank/DDBJ whole genome shotgun (WGS) entry which is preliminary data.</text>
</comment>
<feature type="compositionally biased region" description="Low complexity" evidence="1">
    <location>
        <begin position="39"/>
        <end position="56"/>
    </location>
</feature>
<accession>A0A643CBF0</accession>
<sequence>APRSLGRLVRSTPPFTSSDGGCTHPARKRSGSKPAMEPSGSQSGSGAASAPADSASASVTLAQLLQLVQQGRGLPGLERRHVARRPSRWAEDPPRRTWLRGGCDSAFLDGT</sequence>